<dbReference type="SUPFAM" id="SSF52172">
    <property type="entry name" value="CheY-like"/>
    <property type="match status" value="1"/>
</dbReference>
<evidence type="ECO:0000256" key="4">
    <source>
        <dbReference type="ARBA" id="ARBA00023125"/>
    </source>
</evidence>
<dbReference type="Gene3D" id="1.10.10.10">
    <property type="entry name" value="Winged helix-like DNA-binding domain superfamily/Winged helix DNA-binding domain"/>
    <property type="match status" value="1"/>
</dbReference>
<keyword evidence="5" id="KW-0804">Transcription</keyword>
<dbReference type="EMBL" id="LJZR01000033">
    <property type="protein sequence ID" value="KPQ33372.1"/>
    <property type="molecule type" value="Genomic_DNA"/>
</dbReference>
<sequence>MRILLVEDDTRLAETLAEALSDQRYVVDIAADGETGWQQAKMLDYDLMLLDVMLPELDGISLCDRLRSHGYTLPILMLTACDTIENEVTGLDVGADDYVVKPVDLQKLFARIRALLRRGSGSPSPILEWGDLQLDPSTCEVSYGPEPIRLTPKEYALLELLLRNGRRVLSRSVMIEHVWSLESPPEEHTVKVHIRGLRQKLKAAGASANLIETVHSMGYRLNSNALTLSQPCA</sequence>
<reference evidence="10 11" key="1">
    <citation type="submission" date="2015-09" db="EMBL/GenBank/DDBJ databases">
        <title>Identification and resolution of microdiversity through metagenomic sequencing of parallel consortia.</title>
        <authorList>
            <person name="Nelson W.C."/>
            <person name="Romine M.F."/>
            <person name="Lindemann S.R."/>
        </authorList>
    </citation>
    <scope>NUCLEOTIDE SEQUENCE [LARGE SCALE GENOMIC DNA]</scope>
    <source>
        <strain evidence="10">Ana</strain>
    </source>
</reference>
<comment type="caution">
    <text evidence="10">The sequence shown here is derived from an EMBL/GenBank/DDBJ whole genome shotgun (WGS) entry which is preliminary data.</text>
</comment>
<dbReference type="Pfam" id="PF00486">
    <property type="entry name" value="Trans_reg_C"/>
    <property type="match status" value="1"/>
</dbReference>
<dbReference type="Pfam" id="PF00072">
    <property type="entry name" value="Response_reg"/>
    <property type="match status" value="1"/>
</dbReference>
<dbReference type="GO" id="GO:0032993">
    <property type="term" value="C:protein-DNA complex"/>
    <property type="evidence" value="ECO:0007669"/>
    <property type="project" value="TreeGrafter"/>
</dbReference>
<feature type="DNA-binding region" description="OmpR/PhoB-type" evidence="7">
    <location>
        <begin position="124"/>
        <end position="223"/>
    </location>
</feature>
<dbReference type="InterPro" id="IPR001867">
    <property type="entry name" value="OmpR/PhoB-type_DNA-bd"/>
</dbReference>
<dbReference type="InterPro" id="IPR036388">
    <property type="entry name" value="WH-like_DNA-bd_sf"/>
</dbReference>
<dbReference type="STRING" id="1666911.HLUCCA11_18805"/>
<dbReference type="AlphaFoldDB" id="A0A0P8BWT5"/>
<evidence type="ECO:0000313" key="10">
    <source>
        <dbReference type="EMBL" id="KPQ33372.1"/>
    </source>
</evidence>
<dbReference type="PANTHER" id="PTHR48111">
    <property type="entry name" value="REGULATOR OF RPOS"/>
    <property type="match status" value="1"/>
</dbReference>
<dbReference type="SMART" id="SM00862">
    <property type="entry name" value="Trans_reg_C"/>
    <property type="match status" value="1"/>
</dbReference>
<keyword evidence="1 6" id="KW-0597">Phosphoprotein</keyword>
<dbReference type="CDD" id="cd19935">
    <property type="entry name" value="REC_OmpR_CusR-like"/>
    <property type="match status" value="1"/>
</dbReference>
<dbReference type="InterPro" id="IPR039420">
    <property type="entry name" value="WalR-like"/>
</dbReference>
<dbReference type="SMART" id="SM00448">
    <property type="entry name" value="REC"/>
    <property type="match status" value="1"/>
</dbReference>
<dbReference type="Gene3D" id="3.40.50.2300">
    <property type="match status" value="1"/>
</dbReference>
<dbReference type="PROSITE" id="PS51755">
    <property type="entry name" value="OMPR_PHOB"/>
    <property type="match status" value="1"/>
</dbReference>
<dbReference type="FunFam" id="3.40.50.2300:FF:000002">
    <property type="entry name" value="DNA-binding response regulator PhoP"/>
    <property type="match status" value="1"/>
</dbReference>
<protein>
    <submittedName>
        <fullName evidence="10">Response regulators consisting of a CheY-like receiver domain and a winged-helix DNA-binding domain</fullName>
    </submittedName>
</protein>
<dbReference type="GO" id="GO:0000976">
    <property type="term" value="F:transcription cis-regulatory region binding"/>
    <property type="evidence" value="ECO:0007669"/>
    <property type="project" value="TreeGrafter"/>
</dbReference>
<dbReference type="GO" id="GO:0005829">
    <property type="term" value="C:cytosol"/>
    <property type="evidence" value="ECO:0007669"/>
    <property type="project" value="TreeGrafter"/>
</dbReference>
<evidence type="ECO:0000256" key="5">
    <source>
        <dbReference type="ARBA" id="ARBA00023163"/>
    </source>
</evidence>
<dbReference type="InterPro" id="IPR011006">
    <property type="entry name" value="CheY-like_superfamily"/>
</dbReference>
<accession>A0A0P8BWT5</accession>
<evidence type="ECO:0000256" key="3">
    <source>
        <dbReference type="ARBA" id="ARBA00023015"/>
    </source>
</evidence>
<dbReference type="GO" id="GO:0000156">
    <property type="term" value="F:phosphorelay response regulator activity"/>
    <property type="evidence" value="ECO:0007669"/>
    <property type="project" value="TreeGrafter"/>
</dbReference>
<evidence type="ECO:0000256" key="1">
    <source>
        <dbReference type="ARBA" id="ARBA00022553"/>
    </source>
</evidence>
<keyword evidence="2" id="KW-0902">Two-component regulatory system</keyword>
<feature type="domain" description="Response regulatory" evidence="8">
    <location>
        <begin position="2"/>
        <end position="116"/>
    </location>
</feature>
<dbReference type="PATRIC" id="fig|1666911.3.peg.2262"/>
<feature type="domain" description="OmpR/PhoB-type" evidence="9">
    <location>
        <begin position="124"/>
        <end position="223"/>
    </location>
</feature>
<dbReference type="InterPro" id="IPR001789">
    <property type="entry name" value="Sig_transdc_resp-reg_receiver"/>
</dbReference>
<dbReference type="PROSITE" id="PS50110">
    <property type="entry name" value="RESPONSE_REGULATORY"/>
    <property type="match status" value="1"/>
</dbReference>
<evidence type="ECO:0000256" key="2">
    <source>
        <dbReference type="ARBA" id="ARBA00023012"/>
    </source>
</evidence>
<evidence type="ECO:0000259" key="8">
    <source>
        <dbReference type="PROSITE" id="PS50110"/>
    </source>
</evidence>
<keyword evidence="3" id="KW-0805">Transcription regulation</keyword>
<evidence type="ECO:0000256" key="7">
    <source>
        <dbReference type="PROSITE-ProRule" id="PRU01091"/>
    </source>
</evidence>
<dbReference type="PANTHER" id="PTHR48111:SF15">
    <property type="entry name" value="OMPR SUBFAMILY"/>
    <property type="match status" value="1"/>
</dbReference>
<evidence type="ECO:0000256" key="6">
    <source>
        <dbReference type="PROSITE-ProRule" id="PRU00169"/>
    </source>
</evidence>
<organism evidence="10 11">
    <name type="scientific">Phormidesmis priestleyi Ana</name>
    <dbReference type="NCBI Taxonomy" id="1666911"/>
    <lineage>
        <taxon>Bacteria</taxon>
        <taxon>Bacillati</taxon>
        <taxon>Cyanobacteriota</taxon>
        <taxon>Cyanophyceae</taxon>
        <taxon>Leptolyngbyales</taxon>
        <taxon>Leptolyngbyaceae</taxon>
        <taxon>Phormidesmis</taxon>
    </lineage>
</organism>
<name>A0A0P8BWT5_9CYAN</name>
<proteinExistence type="predicted"/>
<gene>
    <name evidence="10" type="ORF">HLUCCA11_18805</name>
</gene>
<dbReference type="GO" id="GO:0006355">
    <property type="term" value="P:regulation of DNA-templated transcription"/>
    <property type="evidence" value="ECO:0007669"/>
    <property type="project" value="InterPro"/>
</dbReference>
<dbReference type="CDD" id="cd00383">
    <property type="entry name" value="trans_reg_C"/>
    <property type="match status" value="1"/>
</dbReference>
<evidence type="ECO:0000259" key="9">
    <source>
        <dbReference type="PROSITE" id="PS51755"/>
    </source>
</evidence>
<evidence type="ECO:0000313" key="11">
    <source>
        <dbReference type="Proteomes" id="UP000050465"/>
    </source>
</evidence>
<dbReference type="Proteomes" id="UP000050465">
    <property type="component" value="Unassembled WGS sequence"/>
</dbReference>
<keyword evidence="4 7" id="KW-0238">DNA-binding</keyword>
<feature type="modified residue" description="4-aspartylphosphate" evidence="6">
    <location>
        <position position="51"/>
    </location>
</feature>